<dbReference type="SUPFAM" id="SSF55347">
    <property type="entry name" value="Glyceraldehyde-3-phosphate dehydrogenase-like, C-terminal domain"/>
    <property type="match status" value="1"/>
</dbReference>
<dbReference type="PANTHER" id="PTHR43708:SF1">
    <property type="entry name" value="GALACTOSE_LACTOSE METABOLISM REGULATORY PROTEIN GAL80"/>
    <property type="match status" value="1"/>
</dbReference>
<protein>
    <recommendedName>
        <fullName evidence="5">Oxidoreductase</fullName>
    </recommendedName>
</protein>
<dbReference type="Gene3D" id="3.40.50.720">
    <property type="entry name" value="NAD(P)-binding Rossmann-like Domain"/>
    <property type="match status" value="1"/>
</dbReference>
<dbReference type="PANTHER" id="PTHR43708">
    <property type="entry name" value="CONSERVED EXPRESSED OXIDOREDUCTASE (EUROFUNG)"/>
    <property type="match status" value="1"/>
</dbReference>
<name>A0ABR0BF94_PURLI</name>
<reference evidence="3 4" key="1">
    <citation type="journal article" date="2024" name="Microbiol. Resour. Announc.">
        <title>Genome annotations for the ascomycete fungi Trichoderma harzianum, Trichoderma aggressivum, and Purpureocillium lilacinum.</title>
        <authorList>
            <person name="Beijen E.P.W."/>
            <person name="Ohm R.A."/>
        </authorList>
    </citation>
    <scope>NUCLEOTIDE SEQUENCE [LARGE SCALE GENOMIC DNA]</scope>
    <source>
        <strain evidence="3 4">CBS 150709</strain>
    </source>
</reference>
<dbReference type="EMBL" id="JAWRVI010000163">
    <property type="protein sequence ID" value="KAK4073312.1"/>
    <property type="molecule type" value="Genomic_DNA"/>
</dbReference>
<gene>
    <name evidence="3" type="ORF">Purlil1_13075</name>
</gene>
<sequence length="373" mass="40297">MGAIRVGIIGLSPALSFSGPGTWAASTHLPALLELPEYEIVALANSSVESAKRSIAAHNLPPSTKAYGSPEDIASDPKVDLVVVCVQVGKHYQLAKPALLHKKKVFVEWPLAATMDEVEELLQLASDTNVDTAVGLQSRAAPAIQKVKEIITSGKLGRILSSTVVVSTSKLITETWPENMSYFLDASSGGNEFTIGFGHFLDTFTNVLGELSDVQAILKTQYKTARLVDSEGQVLDESFRKTAPDHIFLQGTTGDGAVASFSFRNPKYPADETGFRWIISGTEGEISITGDEWWPLMHDELQLRLKVGVEPTRTISYDSYKVSAADKVPPVAANVVSLYSAFAKGDTTKFASFASAAQTHRILEKIRRAANVQ</sequence>
<evidence type="ECO:0008006" key="5">
    <source>
        <dbReference type="Google" id="ProtNLM"/>
    </source>
</evidence>
<accession>A0ABR0BF94</accession>
<comment type="caution">
    <text evidence="3">The sequence shown here is derived from an EMBL/GenBank/DDBJ whole genome shotgun (WGS) entry which is preliminary data.</text>
</comment>
<dbReference type="InterPro" id="IPR051317">
    <property type="entry name" value="Gfo/Idh/MocA_oxidoreduct"/>
</dbReference>
<dbReference type="Pfam" id="PF01408">
    <property type="entry name" value="GFO_IDH_MocA"/>
    <property type="match status" value="1"/>
</dbReference>
<dbReference type="InterPro" id="IPR036291">
    <property type="entry name" value="NAD(P)-bd_dom_sf"/>
</dbReference>
<dbReference type="InterPro" id="IPR000683">
    <property type="entry name" value="Gfo/Idh/MocA-like_OxRdtase_N"/>
</dbReference>
<keyword evidence="4" id="KW-1185">Reference proteome</keyword>
<evidence type="ECO:0000259" key="1">
    <source>
        <dbReference type="Pfam" id="PF01408"/>
    </source>
</evidence>
<evidence type="ECO:0000259" key="2">
    <source>
        <dbReference type="Pfam" id="PF22685"/>
    </source>
</evidence>
<dbReference type="Pfam" id="PF22685">
    <property type="entry name" value="Gal80p_C-like"/>
    <property type="match status" value="1"/>
</dbReference>
<evidence type="ECO:0000313" key="4">
    <source>
        <dbReference type="Proteomes" id="UP001287286"/>
    </source>
</evidence>
<proteinExistence type="predicted"/>
<dbReference type="Proteomes" id="UP001287286">
    <property type="component" value="Unassembled WGS sequence"/>
</dbReference>
<feature type="domain" description="Gal80p-like C-terminal" evidence="2">
    <location>
        <begin position="142"/>
        <end position="290"/>
    </location>
</feature>
<dbReference type="InterPro" id="IPR055080">
    <property type="entry name" value="Gal80p-like_C"/>
</dbReference>
<dbReference type="SUPFAM" id="SSF51735">
    <property type="entry name" value="NAD(P)-binding Rossmann-fold domains"/>
    <property type="match status" value="1"/>
</dbReference>
<dbReference type="Gene3D" id="3.30.360.10">
    <property type="entry name" value="Dihydrodipicolinate Reductase, domain 2"/>
    <property type="match status" value="1"/>
</dbReference>
<evidence type="ECO:0000313" key="3">
    <source>
        <dbReference type="EMBL" id="KAK4073312.1"/>
    </source>
</evidence>
<organism evidence="3 4">
    <name type="scientific">Purpureocillium lilacinum</name>
    <name type="common">Paecilomyces lilacinus</name>
    <dbReference type="NCBI Taxonomy" id="33203"/>
    <lineage>
        <taxon>Eukaryota</taxon>
        <taxon>Fungi</taxon>
        <taxon>Dikarya</taxon>
        <taxon>Ascomycota</taxon>
        <taxon>Pezizomycotina</taxon>
        <taxon>Sordariomycetes</taxon>
        <taxon>Hypocreomycetidae</taxon>
        <taxon>Hypocreales</taxon>
        <taxon>Ophiocordycipitaceae</taxon>
        <taxon>Purpureocillium</taxon>
    </lineage>
</organism>
<feature type="domain" description="Gfo/Idh/MocA-like oxidoreductase N-terminal" evidence="1">
    <location>
        <begin position="22"/>
        <end position="135"/>
    </location>
</feature>